<feature type="domain" description="BHLH" evidence="6">
    <location>
        <begin position="254"/>
        <end position="303"/>
    </location>
</feature>
<dbReference type="Gene3D" id="4.10.280.10">
    <property type="entry name" value="Helix-loop-helix DNA-binding domain"/>
    <property type="match status" value="1"/>
</dbReference>
<feature type="compositionally biased region" description="Basic residues" evidence="5">
    <location>
        <begin position="474"/>
        <end position="486"/>
    </location>
</feature>
<feature type="region of interest" description="Disordered" evidence="5">
    <location>
        <begin position="466"/>
        <end position="486"/>
    </location>
</feature>
<feature type="region of interest" description="Disordered" evidence="5">
    <location>
        <begin position="230"/>
        <end position="265"/>
    </location>
</feature>
<keyword evidence="8" id="KW-1185">Reference proteome</keyword>
<reference evidence="7" key="1">
    <citation type="submission" date="2023-05" db="EMBL/GenBank/DDBJ databases">
        <authorList>
            <person name="Huff M."/>
        </authorList>
    </citation>
    <scope>NUCLEOTIDE SEQUENCE</scope>
</reference>
<dbReference type="CDD" id="cd11443">
    <property type="entry name" value="bHLH_AtAMS_like"/>
    <property type="match status" value="1"/>
</dbReference>
<dbReference type="InterPro" id="IPR025610">
    <property type="entry name" value="MYC/MYB_N"/>
</dbReference>
<evidence type="ECO:0000256" key="1">
    <source>
        <dbReference type="ARBA" id="ARBA00004123"/>
    </source>
</evidence>
<dbReference type="Proteomes" id="UP000834106">
    <property type="component" value="Chromosome 22"/>
</dbReference>
<sequence>MLVENFIDGLRPLVGLKSWDYIVVWKLSDDHRCLEWMDCCCAGTQHFQNGGEEFFFSAASALPCRDFSFQHPRIQSCDLLEQLPSSITLESESGIYAQTLLSNQAGWFNFLHNSDSDASEESLETLGTRVLIPTSLGLIELFVAKQVPEDQQIIDFIRTQCSTFLEQQVMSNSWQHINNTAETRDMNVFFEGTYESNGFVTSVEKELIHEIEPTGTIEEQVNDDLLIQVNNRSENSDPNDDDDDAKYRRRTGKGPQSKNLKAERRRRKKLNDRLYALRALVPNISKLDRASILGDAIEYVKDLQNEVKDLQIELEQHSDDEDTNSNIKNGQQGNIQQSGKKRGPNCEHKIFPNGFYKGSSCCTGISVSEQNHESENSKGKVQQMEPRVEVFRLDGNEFFVKVFCEHKQGGFARLMEALISLGFEMTNKRDSEIVEADYVRESLLELTRNPSREWPEIAMASENGNVTDHDHCQHHSVLHSRQMHSH</sequence>
<dbReference type="AlphaFoldDB" id="A0AAD2AJI5"/>
<dbReference type="Pfam" id="PF00010">
    <property type="entry name" value="HLH"/>
    <property type="match status" value="1"/>
</dbReference>
<dbReference type="PANTHER" id="PTHR31945">
    <property type="entry name" value="TRANSCRIPTION FACTOR SCREAM2-RELATED"/>
    <property type="match status" value="1"/>
</dbReference>
<dbReference type="GO" id="GO:0046983">
    <property type="term" value="F:protein dimerization activity"/>
    <property type="evidence" value="ECO:0007669"/>
    <property type="project" value="InterPro"/>
</dbReference>
<proteinExistence type="predicted"/>
<evidence type="ECO:0000256" key="3">
    <source>
        <dbReference type="ARBA" id="ARBA00023163"/>
    </source>
</evidence>
<feature type="region of interest" description="Disordered" evidence="5">
    <location>
        <begin position="317"/>
        <end position="344"/>
    </location>
</feature>
<dbReference type="InterPro" id="IPR011598">
    <property type="entry name" value="bHLH_dom"/>
</dbReference>
<gene>
    <name evidence="7" type="ORF">FPE_LOCUS33842</name>
</gene>
<dbReference type="InterPro" id="IPR051358">
    <property type="entry name" value="TF_AMS/ICE1/BHLH6-like"/>
</dbReference>
<organism evidence="7 8">
    <name type="scientific">Fraxinus pennsylvanica</name>
    <dbReference type="NCBI Taxonomy" id="56036"/>
    <lineage>
        <taxon>Eukaryota</taxon>
        <taxon>Viridiplantae</taxon>
        <taxon>Streptophyta</taxon>
        <taxon>Embryophyta</taxon>
        <taxon>Tracheophyta</taxon>
        <taxon>Spermatophyta</taxon>
        <taxon>Magnoliopsida</taxon>
        <taxon>eudicotyledons</taxon>
        <taxon>Gunneridae</taxon>
        <taxon>Pentapetalae</taxon>
        <taxon>asterids</taxon>
        <taxon>lamiids</taxon>
        <taxon>Lamiales</taxon>
        <taxon>Oleaceae</taxon>
        <taxon>Oleeae</taxon>
        <taxon>Fraxinus</taxon>
    </lineage>
</organism>
<dbReference type="PANTHER" id="PTHR31945:SF11">
    <property type="entry name" value="TRANSCRIPTION FACTOR ABORTED MICROSPORES"/>
    <property type="match status" value="1"/>
</dbReference>
<keyword evidence="4" id="KW-0539">Nucleus</keyword>
<dbReference type="SMART" id="SM00353">
    <property type="entry name" value="HLH"/>
    <property type="match status" value="1"/>
</dbReference>
<evidence type="ECO:0000256" key="5">
    <source>
        <dbReference type="SAM" id="MobiDB-lite"/>
    </source>
</evidence>
<evidence type="ECO:0000256" key="2">
    <source>
        <dbReference type="ARBA" id="ARBA00023015"/>
    </source>
</evidence>
<evidence type="ECO:0000256" key="4">
    <source>
        <dbReference type="ARBA" id="ARBA00023242"/>
    </source>
</evidence>
<dbReference type="SUPFAM" id="SSF47459">
    <property type="entry name" value="HLH, helix-loop-helix DNA-binding domain"/>
    <property type="match status" value="1"/>
</dbReference>
<name>A0AAD2AJI5_9LAMI</name>
<evidence type="ECO:0000259" key="6">
    <source>
        <dbReference type="PROSITE" id="PS50888"/>
    </source>
</evidence>
<dbReference type="GO" id="GO:0043565">
    <property type="term" value="F:sequence-specific DNA binding"/>
    <property type="evidence" value="ECO:0007669"/>
    <property type="project" value="TreeGrafter"/>
</dbReference>
<dbReference type="EMBL" id="OU503057">
    <property type="protein sequence ID" value="CAI9786412.1"/>
    <property type="molecule type" value="Genomic_DNA"/>
</dbReference>
<evidence type="ECO:0000313" key="8">
    <source>
        <dbReference type="Proteomes" id="UP000834106"/>
    </source>
</evidence>
<keyword evidence="2" id="KW-0805">Transcription regulation</keyword>
<accession>A0AAD2AJI5</accession>
<dbReference type="PROSITE" id="PS50888">
    <property type="entry name" value="BHLH"/>
    <property type="match status" value="1"/>
</dbReference>
<protein>
    <recommendedName>
        <fullName evidence="6">BHLH domain-containing protein</fullName>
    </recommendedName>
</protein>
<keyword evidence="3" id="KW-0804">Transcription</keyword>
<dbReference type="GO" id="GO:0003700">
    <property type="term" value="F:DNA-binding transcription factor activity"/>
    <property type="evidence" value="ECO:0007669"/>
    <property type="project" value="TreeGrafter"/>
</dbReference>
<comment type="subcellular location">
    <subcellularLocation>
        <location evidence="1">Nucleus</location>
    </subcellularLocation>
</comment>
<dbReference type="Pfam" id="PF14215">
    <property type="entry name" value="bHLH-MYC_N"/>
    <property type="match status" value="1"/>
</dbReference>
<feature type="compositionally biased region" description="Low complexity" evidence="5">
    <location>
        <begin position="324"/>
        <end position="338"/>
    </location>
</feature>
<dbReference type="InterPro" id="IPR036638">
    <property type="entry name" value="HLH_DNA-bd_sf"/>
</dbReference>
<dbReference type="GO" id="GO:0005634">
    <property type="term" value="C:nucleus"/>
    <property type="evidence" value="ECO:0007669"/>
    <property type="project" value="UniProtKB-SubCell"/>
</dbReference>
<evidence type="ECO:0000313" key="7">
    <source>
        <dbReference type="EMBL" id="CAI9786412.1"/>
    </source>
</evidence>